<evidence type="ECO:0000256" key="2">
    <source>
        <dbReference type="ARBA" id="ARBA00010989"/>
    </source>
</evidence>
<dbReference type="Pfam" id="PF01266">
    <property type="entry name" value="DAO"/>
    <property type="match status" value="1"/>
</dbReference>
<evidence type="ECO:0000259" key="6">
    <source>
        <dbReference type="Pfam" id="PF01266"/>
    </source>
</evidence>
<dbReference type="Gene3D" id="3.50.50.60">
    <property type="entry name" value="FAD/NAD(P)-binding domain"/>
    <property type="match status" value="3"/>
</dbReference>
<evidence type="ECO:0000256" key="4">
    <source>
        <dbReference type="ARBA" id="ARBA00022827"/>
    </source>
</evidence>
<dbReference type="SUPFAM" id="SSF51905">
    <property type="entry name" value="FAD/NAD(P)-binding domain"/>
    <property type="match status" value="1"/>
</dbReference>
<evidence type="ECO:0000256" key="3">
    <source>
        <dbReference type="ARBA" id="ARBA00022630"/>
    </source>
</evidence>
<dbReference type="InterPro" id="IPR036188">
    <property type="entry name" value="FAD/NAD-bd_sf"/>
</dbReference>
<dbReference type="GO" id="GO:0050031">
    <property type="term" value="F:L-pipecolate oxidase activity"/>
    <property type="evidence" value="ECO:0007669"/>
    <property type="project" value="TreeGrafter"/>
</dbReference>
<dbReference type="GO" id="GO:0004657">
    <property type="term" value="F:proline dehydrogenase activity"/>
    <property type="evidence" value="ECO:0007669"/>
    <property type="project" value="TreeGrafter"/>
</dbReference>
<keyword evidence="8" id="KW-1185">Reference proteome</keyword>
<comment type="similarity">
    <text evidence="2">Belongs to the MSOX/MTOX family.</text>
</comment>
<keyword evidence="4" id="KW-0274">FAD</keyword>
<comment type="cofactor">
    <cofactor evidence="1">
        <name>FAD</name>
        <dbReference type="ChEBI" id="CHEBI:57692"/>
    </cofactor>
</comment>
<proteinExistence type="inferred from homology"/>
<dbReference type="InterPro" id="IPR045170">
    <property type="entry name" value="MTOX"/>
</dbReference>
<accession>A0A8E2DZ86</accession>
<dbReference type="GO" id="GO:0050660">
    <property type="term" value="F:flavin adenine dinucleotide binding"/>
    <property type="evidence" value="ECO:0007669"/>
    <property type="project" value="InterPro"/>
</dbReference>
<dbReference type="EMBL" id="KV745482">
    <property type="protein sequence ID" value="OCK74421.1"/>
    <property type="molecule type" value="Genomic_DNA"/>
</dbReference>
<dbReference type="InterPro" id="IPR006076">
    <property type="entry name" value="FAD-dep_OxRdtase"/>
</dbReference>
<keyword evidence="5" id="KW-0560">Oxidoreductase</keyword>
<dbReference type="OrthoDB" id="2219495at2759"/>
<protein>
    <submittedName>
        <fullName evidence="7">Putative fructosyl amino acid oxidase</fullName>
    </submittedName>
</protein>
<name>A0A8E2DZ86_9PEZI</name>
<evidence type="ECO:0000256" key="1">
    <source>
        <dbReference type="ARBA" id="ARBA00001974"/>
    </source>
</evidence>
<feature type="domain" description="FAD dependent oxidoreductase" evidence="6">
    <location>
        <begin position="7"/>
        <end position="460"/>
    </location>
</feature>
<dbReference type="AlphaFoldDB" id="A0A8E2DZ86"/>
<dbReference type="PANTHER" id="PTHR10961:SF46">
    <property type="entry name" value="PEROXISOMAL SARCOSINE OXIDASE"/>
    <property type="match status" value="1"/>
</dbReference>
<dbReference type="Proteomes" id="UP000250266">
    <property type="component" value="Unassembled WGS sequence"/>
</dbReference>
<evidence type="ECO:0000313" key="8">
    <source>
        <dbReference type="Proteomes" id="UP000250266"/>
    </source>
</evidence>
<reference evidence="7 8" key="1">
    <citation type="journal article" date="2016" name="Nat. Commun.">
        <title>Ectomycorrhizal ecology is imprinted in the genome of the dominant symbiotic fungus Cenococcum geophilum.</title>
        <authorList>
            <consortium name="DOE Joint Genome Institute"/>
            <person name="Peter M."/>
            <person name="Kohler A."/>
            <person name="Ohm R.A."/>
            <person name="Kuo A."/>
            <person name="Krutzmann J."/>
            <person name="Morin E."/>
            <person name="Arend M."/>
            <person name="Barry K.W."/>
            <person name="Binder M."/>
            <person name="Choi C."/>
            <person name="Clum A."/>
            <person name="Copeland A."/>
            <person name="Grisel N."/>
            <person name="Haridas S."/>
            <person name="Kipfer T."/>
            <person name="LaButti K."/>
            <person name="Lindquist E."/>
            <person name="Lipzen A."/>
            <person name="Maire R."/>
            <person name="Meier B."/>
            <person name="Mihaltcheva S."/>
            <person name="Molinier V."/>
            <person name="Murat C."/>
            <person name="Poggeler S."/>
            <person name="Quandt C.A."/>
            <person name="Sperisen C."/>
            <person name="Tritt A."/>
            <person name="Tisserant E."/>
            <person name="Crous P.W."/>
            <person name="Henrissat B."/>
            <person name="Nehls U."/>
            <person name="Egli S."/>
            <person name="Spatafora J.W."/>
            <person name="Grigoriev I.V."/>
            <person name="Martin F.M."/>
        </authorList>
    </citation>
    <scope>NUCLEOTIDE SEQUENCE [LARGE SCALE GENOMIC DNA]</scope>
    <source>
        <strain evidence="7 8">CBS 459.81</strain>
    </source>
</reference>
<dbReference type="GO" id="GO:0008115">
    <property type="term" value="F:sarcosine oxidase activity"/>
    <property type="evidence" value="ECO:0007669"/>
    <property type="project" value="TreeGrafter"/>
</dbReference>
<dbReference type="PANTHER" id="PTHR10961">
    <property type="entry name" value="PEROXISOMAL SARCOSINE OXIDASE"/>
    <property type="match status" value="1"/>
</dbReference>
<evidence type="ECO:0000313" key="7">
    <source>
        <dbReference type="EMBL" id="OCK74421.1"/>
    </source>
</evidence>
<keyword evidence="3" id="KW-0285">Flavoprotein</keyword>
<evidence type="ECO:0000256" key="5">
    <source>
        <dbReference type="ARBA" id="ARBA00023002"/>
    </source>
</evidence>
<gene>
    <name evidence="7" type="ORF">K432DRAFT_338995</name>
</gene>
<organism evidence="7 8">
    <name type="scientific">Lepidopterella palustris CBS 459.81</name>
    <dbReference type="NCBI Taxonomy" id="1314670"/>
    <lineage>
        <taxon>Eukaryota</taxon>
        <taxon>Fungi</taxon>
        <taxon>Dikarya</taxon>
        <taxon>Ascomycota</taxon>
        <taxon>Pezizomycotina</taxon>
        <taxon>Dothideomycetes</taxon>
        <taxon>Pleosporomycetidae</taxon>
        <taxon>Mytilinidiales</taxon>
        <taxon>Argynnaceae</taxon>
        <taxon>Lepidopterella</taxon>
    </lineage>
</organism>
<sequence length="498" mass="55101">MAVPASIIVVGSGVFGLSTAYAMSRDARFADTKLVLVDRWDFEPDSATSSVQNPGAANADTSRIIRRDYPHGPYAALACEAREHWRAEFGENNRYVEQRLLFSAEGCSLERPKKDGETINYIKNAYALSCEITPNGKDGLKILDSLSEIRSELGISSSLPRSLSAEEDKEINRLRGYISDDCGWANAGVSIEWLRQQVIRLGRVEFRTGQVENLVFTSDKQQVQGVRLVDGAVITADLTIIAAGSQSPHILGMPNLCDVYSEVVAYIQLSEDEADELRRRNWPLIVNAHRGVFTTGPDHDNCLKLGHFSHSGMVDVLRSAGIELGSRTDMSESSPDQQWKNPNFGWGGDVTLSERGDVVDYESDKMLKTLADYRVFLLELLGPSALEGWSTRDHDQAKSDSVLNSIAVRPFARVRKCWYTDTPSLDFIVDYHPSYGKSLFVATGGNDHAFKFLPIIGEKVIAIALHHRGVASASPAPQANPSVEELCHLWRFPVELLK</sequence>